<dbReference type="AlphaFoldDB" id="A0A9X0D6A1"/>
<protein>
    <submittedName>
        <fullName evidence="13">Uncharacterized protein</fullName>
    </submittedName>
</protein>
<keyword evidence="2 11" id="KW-0813">Transport</keyword>
<dbReference type="GO" id="GO:0015280">
    <property type="term" value="F:ligand-gated sodium channel activity"/>
    <property type="evidence" value="ECO:0007669"/>
    <property type="project" value="TreeGrafter"/>
</dbReference>
<comment type="caution">
    <text evidence="13">The sequence shown here is derived from an EMBL/GenBank/DDBJ whole genome shotgun (WGS) entry which is preliminary data.</text>
</comment>
<keyword evidence="3 11" id="KW-0894">Sodium channel</keyword>
<reference evidence="13" key="1">
    <citation type="submission" date="2023-01" db="EMBL/GenBank/DDBJ databases">
        <title>Genome assembly of the deep-sea coral Lophelia pertusa.</title>
        <authorList>
            <person name="Herrera S."/>
            <person name="Cordes E."/>
        </authorList>
    </citation>
    <scope>NUCLEOTIDE SEQUENCE</scope>
    <source>
        <strain evidence="13">USNM1676648</strain>
        <tissue evidence="13">Polyp</tissue>
    </source>
</reference>
<organism evidence="13 14">
    <name type="scientific">Desmophyllum pertusum</name>
    <dbReference type="NCBI Taxonomy" id="174260"/>
    <lineage>
        <taxon>Eukaryota</taxon>
        <taxon>Metazoa</taxon>
        <taxon>Cnidaria</taxon>
        <taxon>Anthozoa</taxon>
        <taxon>Hexacorallia</taxon>
        <taxon>Scleractinia</taxon>
        <taxon>Caryophylliina</taxon>
        <taxon>Caryophylliidae</taxon>
        <taxon>Desmophyllum</taxon>
    </lineage>
</organism>
<evidence type="ECO:0000256" key="3">
    <source>
        <dbReference type="ARBA" id="ARBA00022461"/>
    </source>
</evidence>
<evidence type="ECO:0000256" key="9">
    <source>
        <dbReference type="ARBA" id="ARBA00023201"/>
    </source>
</evidence>
<comment type="subcellular location">
    <subcellularLocation>
        <location evidence="1">Membrane</location>
        <topology evidence="1">Multi-pass membrane protein</topology>
    </subcellularLocation>
</comment>
<dbReference type="Pfam" id="PF00858">
    <property type="entry name" value="ASC"/>
    <property type="match status" value="1"/>
</dbReference>
<evidence type="ECO:0000256" key="1">
    <source>
        <dbReference type="ARBA" id="ARBA00004141"/>
    </source>
</evidence>
<dbReference type="Gene3D" id="1.10.287.820">
    <property type="entry name" value="Acid-sensing ion channel domain"/>
    <property type="match status" value="1"/>
</dbReference>
<keyword evidence="8 12" id="KW-0472">Membrane</keyword>
<evidence type="ECO:0000256" key="6">
    <source>
        <dbReference type="ARBA" id="ARBA00023053"/>
    </source>
</evidence>
<keyword evidence="10 11" id="KW-0407">Ion channel</keyword>
<gene>
    <name evidence="13" type="ORF">OS493_040074</name>
</gene>
<dbReference type="InterPro" id="IPR001873">
    <property type="entry name" value="ENaC"/>
</dbReference>
<sequence length="121" mass="13588">IINLKEPYATNCTDRTLDVFNSDKHSNYTKAACLMKCRNDHTIKACGCSPAKFKAKSSVPICAPNDTILCVYRSQGNLGGTFGLFLGMSCLTILEFLDFVFRKIFYLLRGQRKARTVNAEY</sequence>
<evidence type="ECO:0000256" key="10">
    <source>
        <dbReference type="ARBA" id="ARBA00023303"/>
    </source>
</evidence>
<dbReference type="OrthoDB" id="5874059at2759"/>
<keyword evidence="7 11" id="KW-0406">Ion transport</keyword>
<feature type="non-terminal residue" evidence="13">
    <location>
        <position position="1"/>
    </location>
</feature>
<evidence type="ECO:0000313" key="14">
    <source>
        <dbReference type="Proteomes" id="UP001163046"/>
    </source>
</evidence>
<keyword evidence="14" id="KW-1185">Reference proteome</keyword>
<evidence type="ECO:0000256" key="7">
    <source>
        <dbReference type="ARBA" id="ARBA00023065"/>
    </source>
</evidence>
<keyword evidence="4 11" id="KW-0812">Transmembrane</keyword>
<keyword evidence="5 12" id="KW-1133">Transmembrane helix</keyword>
<keyword evidence="9 11" id="KW-0739">Sodium transport</keyword>
<proteinExistence type="inferred from homology"/>
<evidence type="ECO:0000256" key="5">
    <source>
        <dbReference type="ARBA" id="ARBA00022989"/>
    </source>
</evidence>
<evidence type="ECO:0000256" key="12">
    <source>
        <dbReference type="SAM" id="Phobius"/>
    </source>
</evidence>
<dbReference type="GO" id="GO:0005886">
    <property type="term" value="C:plasma membrane"/>
    <property type="evidence" value="ECO:0007669"/>
    <property type="project" value="TreeGrafter"/>
</dbReference>
<evidence type="ECO:0000256" key="11">
    <source>
        <dbReference type="RuleBase" id="RU000679"/>
    </source>
</evidence>
<dbReference type="EMBL" id="MU825679">
    <property type="protein sequence ID" value="KAJ7388061.1"/>
    <property type="molecule type" value="Genomic_DNA"/>
</dbReference>
<evidence type="ECO:0000256" key="4">
    <source>
        <dbReference type="ARBA" id="ARBA00022692"/>
    </source>
</evidence>
<evidence type="ECO:0000256" key="2">
    <source>
        <dbReference type="ARBA" id="ARBA00022448"/>
    </source>
</evidence>
<comment type="similarity">
    <text evidence="11">Belongs to the amiloride-sensitive sodium channel (TC 1.A.6) family.</text>
</comment>
<dbReference type="Proteomes" id="UP001163046">
    <property type="component" value="Unassembled WGS sequence"/>
</dbReference>
<accession>A0A9X0D6A1</accession>
<dbReference type="PANTHER" id="PTHR11690">
    <property type="entry name" value="AMILORIDE-SENSITIVE SODIUM CHANNEL-RELATED"/>
    <property type="match status" value="1"/>
</dbReference>
<evidence type="ECO:0000313" key="13">
    <source>
        <dbReference type="EMBL" id="KAJ7388061.1"/>
    </source>
</evidence>
<keyword evidence="6" id="KW-0915">Sodium</keyword>
<evidence type="ECO:0000256" key="8">
    <source>
        <dbReference type="ARBA" id="ARBA00023136"/>
    </source>
</evidence>
<name>A0A9X0D6A1_9CNID</name>
<feature type="transmembrane region" description="Helical" evidence="12">
    <location>
        <begin position="82"/>
        <end position="101"/>
    </location>
</feature>